<evidence type="ECO:0000256" key="1">
    <source>
        <dbReference type="SAM" id="MobiDB-lite"/>
    </source>
</evidence>
<dbReference type="EMBL" id="DS268128">
    <property type="protein sequence ID" value="KMU72738.1"/>
    <property type="molecule type" value="Genomic_DNA"/>
</dbReference>
<gene>
    <name evidence="2" type="ORF">CISG_03172</name>
</gene>
<dbReference type="Proteomes" id="UP000054559">
    <property type="component" value="Unassembled WGS sequence"/>
</dbReference>
<organism evidence="2 3">
    <name type="scientific">Coccidioides immitis RMSCC 3703</name>
    <dbReference type="NCBI Taxonomy" id="454286"/>
    <lineage>
        <taxon>Eukaryota</taxon>
        <taxon>Fungi</taxon>
        <taxon>Dikarya</taxon>
        <taxon>Ascomycota</taxon>
        <taxon>Pezizomycotina</taxon>
        <taxon>Eurotiomycetes</taxon>
        <taxon>Eurotiomycetidae</taxon>
        <taxon>Onygenales</taxon>
        <taxon>Onygenaceae</taxon>
        <taxon>Coccidioides</taxon>
    </lineage>
</organism>
<feature type="region of interest" description="Disordered" evidence="1">
    <location>
        <begin position="26"/>
        <end position="50"/>
    </location>
</feature>
<dbReference type="GO" id="GO:0008483">
    <property type="term" value="F:transaminase activity"/>
    <property type="evidence" value="ECO:0007669"/>
    <property type="project" value="UniProtKB-KW"/>
</dbReference>
<dbReference type="AlphaFoldDB" id="A0A0J8QNC9"/>
<name>A0A0J8QNC9_COCIT</name>
<protein>
    <submittedName>
        <fullName evidence="2">Aspartate aminotransferase</fullName>
    </submittedName>
</protein>
<keyword evidence="2" id="KW-0032">Aminotransferase</keyword>
<evidence type="ECO:0000313" key="3">
    <source>
        <dbReference type="Proteomes" id="UP000054559"/>
    </source>
</evidence>
<sequence>MAPMQPDSQFSQLTTAPHDEVFALMGRAATPRRPDVRPRISSHRGLPTVH</sequence>
<accession>A0A0J8QNC9</accession>
<reference evidence="3" key="1">
    <citation type="journal article" date="2010" name="Genome Res.">
        <title>Population genomic sequencing of Coccidioides fungi reveals recent hybridization and transposon control.</title>
        <authorList>
            <person name="Neafsey D.E."/>
            <person name="Barker B.M."/>
            <person name="Sharpton T.J."/>
            <person name="Stajich J.E."/>
            <person name="Park D.J."/>
            <person name="Whiston E."/>
            <person name="Hung C.-Y."/>
            <person name="McMahan C."/>
            <person name="White J."/>
            <person name="Sykes S."/>
            <person name="Heiman D."/>
            <person name="Young S."/>
            <person name="Zeng Q."/>
            <person name="Abouelleil A."/>
            <person name="Aftuck L."/>
            <person name="Bessette D."/>
            <person name="Brown A."/>
            <person name="FitzGerald M."/>
            <person name="Lui A."/>
            <person name="Macdonald J.P."/>
            <person name="Priest M."/>
            <person name="Orbach M.J."/>
            <person name="Galgiani J.N."/>
            <person name="Kirkland T.N."/>
            <person name="Cole G.T."/>
            <person name="Birren B.W."/>
            <person name="Henn M.R."/>
            <person name="Taylor J.W."/>
            <person name="Rounsley S.D."/>
        </authorList>
    </citation>
    <scope>NUCLEOTIDE SEQUENCE [LARGE SCALE GENOMIC DNA]</scope>
    <source>
        <strain evidence="3">RMSCC 3703</strain>
    </source>
</reference>
<proteinExistence type="predicted"/>
<keyword evidence="2" id="KW-0808">Transferase</keyword>
<evidence type="ECO:0000313" key="2">
    <source>
        <dbReference type="EMBL" id="KMU72738.1"/>
    </source>
</evidence>